<reference evidence="1 2" key="1">
    <citation type="submission" date="2024-04" db="EMBL/GenBank/DDBJ databases">
        <title>Tritrichomonas musculus Genome.</title>
        <authorList>
            <person name="Alves-Ferreira E."/>
            <person name="Grigg M."/>
            <person name="Lorenzi H."/>
            <person name="Galac M."/>
        </authorList>
    </citation>
    <scope>NUCLEOTIDE SEQUENCE [LARGE SCALE GENOMIC DNA]</scope>
    <source>
        <strain evidence="1 2">EAF2021</strain>
    </source>
</reference>
<proteinExistence type="predicted"/>
<protein>
    <submittedName>
        <fullName evidence="1">Uncharacterized protein</fullName>
    </submittedName>
</protein>
<comment type="caution">
    <text evidence="1">The sequence shown here is derived from an EMBL/GenBank/DDBJ whole genome shotgun (WGS) entry which is preliminary data.</text>
</comment>
<name>A0ABR2KJM0_9EUKA</name>
<keyword evidence="2" id="KW-1185">Reference proteome</keyword>
<accession>A0ABR2KJM0</accession>
<evidence type="ECO:0000313" key="1">
    <source>
        <dbReference type="EMBL" id="KAK8890627.1"/>
    </source>
</evidence>
<dbReference type="EMBL" id="JAPFFF010000005">
    <property type="protein sequence ID" value="KAK8890627.1"/>
    <property type="molecule type" value="Genomic_DNA"/>
</dbReference>
<evidence type="ECO:0000313" key="2">
    <source>
        <dbReference type="Proteomes" id="UP001470230"/>
    </source>
</evidence>
<organism evidence="1 2">
    <name type="scientific">Tritrichomonas musculus</name>
    <dbReference type="NCBI Taxonomy" id="1915356"/>
    <lineage>
        <taxon>Eukaryota</taxon>
        <taxon>Metamonada</taxon>
        <taxon>Parabasalia</taxon>
        <taxon>Tritrichomonadida</taxon>
        <taxon>Tritrichomonadidae</taxon>
        <taxon>Tritrichomonas</taxon>
    </lineage>
</organism>
<sequence>MQKNQLKQQFEDVLNGNDVEALKTALQNLMLLFETQNRNYLELKSQVKNLKLRKPNLSIEHGNEITIFNEDALPKVEDGLVQNAYELLASIRIARKSNKEILEQTEKTIDKFSQQEQMNNTKLSTLIRQD</sequence>
<dbReference type="Proteomes" id="UP001470230">
    <property type="component" value="Unassembled WGS sequence"/>
</dbReference>
<gene>
    <name evidence="1" type="ORF">M9Y10_035408</name>
</gene>